<evidence type="ECO:0000256" key="11">
    <source>
        <dbReference type="ARBA" id="ARBA00030399"/>
    </source>
</evidence>
<dbReference type="InterPro" id="IPR049560">
    <property type="entry name" value="MeTrfase_RsmB-F_NOP2_cat"/>
</dbReference>
<name>A0A4R2P334_9BACL</name>
<organism evidence="16 17">
    <name type="scientific">Scopulibacillus darangshiensis</name>
    <dbReference type="NCBI Taxonomy" id="442528"/>
    <lineage>
        <taxon>Bacteria</taxon>
        <taxon>Bacillati</taxon>
        <taxon>Bacillota</taxon>
        <taxon>Bacilli</taxon>
        <taxon>Bacillales</taxon>
        <taxon>Sporolactobacillaceae</taxon>
        <taxon>Scopulibacillus</taxon>
    </lineage>
</organism>
<evidence type="ECO:0000256" key="8">
    <source>
        <dbReference type="ARBA" id="ARBA00022679"/>
    </source>
</evidence>
<dbReference type="EMBL" id="SLXK01000012">
    <property type="protein sequence ID" value="TCP29130.1"/>
    <property type="molecule type" value="Genomic_DNA"/>
</dbReference>
<evidence type="ECO:0000313" key="17">
    <source>
        <dbReference type="Proteomes" id="UP000295416"/>
    </source>
</evidence>
<keyword evidence="17" id="KW-1185">Reference proteome</keyword>
<protein>
    <recommendedName>
        <fullName evidence="4">16S rRNA (cytosine(967)-C(5))-methyltransferase</fullName>
        <ecNumber evidence="4">2.1.1.176</ecNumber>
    </recommendedName>
    <alternativeName>
        <fullName evidence="11">16S rRNA m5C967 methyltransferase</fullName>
    </alternativeName>
    <alternativeName>
        <fullName evidence="12">rRNA (cytosine-C(5)-)-methyltransferase RsmB</fullName>
    </alternativeName>
</protein>
<evidence type="ECO:0000256" key="9">
    <source>
        <dbReference type="ARBA" id="ARBA00022691"/>
    </source>
</evidence>
<comment type="function">
    <text evidence="1">Specifically methylates the cytosine at position 967 (m5C967) of 16S rRNA.</text>
</comment>
<keyword evidence="7 14" id="KW-0489">Methyltransferase</keyword>
<dbReference type="SUPFAM" id="SSF53335">
    <property type="entry name" value="S-adenosyl-L-methionine-dependent methyltransferases"/>
    <property type="match status" value="1"/>
</dbReference>
<dbReference type="EC" id="2.1.1.176" evidence="4"/>
<dbReference type="PROSITE" id="PS01153">
    <property type="entry name" value="NOL1_NOP2_SUN"/>
    <property type="match status" value="1"/>
</dbReference>
<dbReference type="InterPro" id="IPR004573">
    <property type="entry name" value="rRNA_ssu_MeTfrase_B"/>
</dbReference>
<dbReference type="AlphaFoldDB" id="A0A4R2P334"/>
<comment type="caution">
    <text evidence="16">The sequence shown here is derived from an EMBL/GenBank/DDBJ whole genome shotgun (WGS) entry which is preliminary data.</text>
</comment>
<dbReference type="InterPro" id="IPR035926">
    <property type="entry name" value="NusB-like_sf"/>
</dbReference>
<evidence type="ECO:0000256" key="6">
    <source>
        <dbReference type="ARBA" id="ARBA00022552"/>
    </source>
</evidence>
<dbReference type="InterPro" id="IPR018314">
    <property type="entry name" value="RsmB/NOL1/NOP2-like_CS"/>
</dbReference>
<dbReference type="PANTHER" id="PTHR22807:SF53">
    <property type="entry name" value="RIBOSOMAL RNA SMALL SUBUNIT METHYLTRANSFERASE B-RELATED"/>
    <property type="match status" value="1"/>
</dbReference>
<dbReference type="GO" id="GO:0008649">
    <property type="term" value="F:rRNA methyltransferase activity"/>
    <property type="evidence" value="ECO:0007669"/>
    <property type="project" value="InterPro"/>
</dbReference>
<keyword evidence="6" id="KW-0698">rRNA processing</keyword>
<dbReference type="Proteomes" id="UP000295416">
    <property type="component" value="Unassembled WGS sequence"/>
</dbReference>
<dbReference type="PANTHER" id="PTHR22807">
    <property type="entry name" value="NOP2 YEAST -RELATED NOL1/NOP2/FMU SUN DOMAIN-CONTAINING"/>
    <property type="match status" value="1"/>
</dbReference>
<comment type="catalytic activity">
    <reaction evidence="13">
        <text>cytidine(967) in 16S rRNA + S-adenosyl-L-methionine = 5-methylcytidine(967) in 16S rRNA + S-adenosyl-L-homocysteine + H(+)</text>
        <dbReference type="Rhea" id="RHEA:42748"/>
        <dbReference type="Rhea" id="RHEA-COMP:10219"/>
        <dbReference type="Rhea" id="RHEA-COMP:10220"/>
        <dbReference type="ChEBI" id="CHEBI:15378"/>
        <dbReference type="ChEBI" id="CHEBI:57856"/>
        <dbReference type="ChEBI" id="CHEBI:59789"/>
        <dbReference type="ChEBI" id="CHEBI:74483"/>
        <dbReference type="ChEBI" id="CHEBI:82748"/>
        <dbReference type="EC" id="2.1.1.176"/>
    </reaction>
</comment>
<accession>A0A4R2P334</accession>
<dbReference type="NCBIfam" id="NF011494">
    <property type="entry name" value="PRK14902.1"/>
    <property type="match status" value="1"/>
</dbReference>
<dbReference type="NCBIfam" id="TIGR00563">
    <property type="entry name" value="rsmB"/>
    <property type="match status" value="1"/>
</dbReference>
<comment type="subcellular location">
    <subcellularLocation>
        <location evidence="2">Cytoplasm</location>
    </subcellularLocation>
</comment>
<evidence type="ECO:0000256" key="5">
    <source>
        <dbReference type="ARBA" id="ARBA00022490"/>
    </source>
</evidence>
<dbReference type="GO" id="GO:0006355">
    <property type="term" value="P:regulation of DNA-templated transcription"/>
    <property type="evidence" value="ECO:0007669"/>
    <property type="project" value="InterPro"/>
</dbReference>
<evidence type="ECO:0000256" key="10">
    <source>
        <dbReference type="ARBA" id="ARBA00022884"/>
    </source>
</evidence>
<keyword evidence="10 14" id="KW-0694">RNA-binding</keyword>
<feature type="binding site" evidence="14">
    <location>
        <position position="282"/>
    </location>
    <ligand>
        <name>S-adenosyl-L-methionine</name>
        <dbReference type="ChEBI" id="CHEBI:59789"/>
    </ligand>
</feature>
<evidence type="ECO:0000256" key="1">
    <source>
        <dbReference type="ARBA" id="ARBA00002724"/>
    </source>
</evidence>
<reference evidence="16 17" key="1">
    <citation type="submission" date="2019-03" db="EMBL/GenBank/DDBJ databases">
        <title>Genomic Encyclopedia of Type Strains, Phase IV (KMG-IV): sequencing the most valuable type-strain genomes for metagenomic binning, comparative biology and taxonomic classification.</title>
        <authorList>
            <person name="Goeker M."/>
        </authorList>
    </citation>
    <scope>NUCLEOTIDE SEQUENCE [LARGE SCALE GENOMIC DNA]</scope>
    <source>
        <strain evidence="16 17">DSM 19377</strain>
    </source>
</reference>
<dbReference type="Pfam" id="PF01189">
    <property type="entry name" value="Methyltr_RsmB-F"/>
    <property type="match status" value="1"/>
</dbReference>
<feature type="binding site" evidence="14">
    <location>
        <begin position="258"/>
        <end position="264"/>
    </location>
    <ligand>
        <name>S-adenosyl-L-methionine</name>
        <dbReference type="ChEBI" id="CHEBI:59789"/>
    </ligand>
</feature>
<dbReference type="Pfam" id="PF22458">
    <property type="entry name" value="RsmF-B_ferredox"/>
    <property type="match status" value="1"/>
</dbReference>
<evidence type="ECO:0000313" key="16">
    <source>
        <dbReference type="EMBL" id="TCP29130.1"/>
    </source>
</evidence>
<evidence type="ECO:0000256" key="7">
    <source>
        <dbReference type="ARBA" id="ARBA00022603"/>
    </source>
</evidence>
<keyword evidence="5" id="KW-0963">Cytoplasm</keyword>
<dbReference type="SUPFAM" id="SSF48013">
    <property type="entry name" value="NusB-like"/>
    <property type="match status" value="1"/>
</dbReference>
<dbReference type="Gene3D" id="1.10.940.10">
    <property type="entry name" value="NusB-like"/>
    <property type="match status" value="1"/>
</dbReference>
<proteinExistence type="inferred from homology"/>
<dbReference type="PRINTS" id="PR02008">
    <property type="entry name" value="RCMTFAMILY"/>
</dbReference>
<feature type="active site" description="Nucleophile" evidence="14">
    <location>
        <position position="381"/>
    </location>
</feature>
<keyword evidence="8 14" id="KW-0808">Transferase</keyword>
<evidence type="ECO:0000256" key="2">
    <source>
        <dbReference type="ARBA" id="ARBA00004496"/>
    </source>
</evidence>
<dbReference type="FunFam" id="3.30.70.1170:FF:000003">
    <property type="entry name" value="16S rRNA (Cytosine(967)-C(5))-methyltransferase RsmB"/>
    <property type="match status" value="1"/>
</dbReference>
<feature type="binding site" evidence="14">
    <location>
        <position position="328"/>
    </location>
    <ligand>
        <name>S-adenosyl-L-methionine</name>
        <dbReference type="ChEBI" id="CHEBI:59789"/>
    </ligand>
</feature>
<dbReference type="InterPro" id="IPR054728">
    <property type="entry name" value="RsmB-like_ferredoxin"/>
</dbReference>
<dbReference type="InterPro" id="IPR023267">
    <property type="entry name" value="RCMT"/>
</dbReference>
<evidence type="ECO:0000259" key="15">
    <source>
        <dbReference type="PROSITE" id="PS51686"/>
    </source>
</evidence>
<dbReference type="RefSeq" id="WP_165886899.1">
    <property type="nucleotide sequence ID" value="NZ_SLXK01000012.1"/>
</dbReference>
<dbReference type="Gene3D" id="3.40.50.150">
    <property type="entry name" value="Vaccinia Virus protein VP39"/>
    <property type="match status" value="1"/>
</dbReference>
<evidence type="ECO:0000256" key="13">
    <source>
        <dbReference type="ARBA" id="ARBA00047283"/>
    </source>
</evidence>
<evidence type="ECO:0000256" key="12">
    <source>
        <dbReference type="ARBA" id="ARBA00031088"/>
    </source>
</evidence>
<dbReference type="FunFam" id="1.10.940.10:FF:000006">
    <property type="entry name" value="16S rRNA (Cytosine(967)-C(5))-methyltransferase RsmB"/>
    <property type="match status" value="1"/>
</dbReference>
<dbReference type="Pfam" id="PF01029">
    <property type="entry name" value="NusB"/>
    <property type="match status" value="1"/>
</dbReference>
<gene>
    <name evidence="16" type="ORF">EV207_11255</name>
</gene>
<evidence type="ECO:0000256" key="4">
    <source>
        <dbReference type="ARBA" id="ARBA00012140"/>
    </source>
</evidence>
<dbReference type="Gene3D" id="3.30.70.1170">
    <property type="entry name" value="Sun protein, domain 3"/>
    <property type="match status" value="1"/>
</dbReference>
<dbReference type="CDD" id="cd02440">
    <property type="entry name" value="AdoMet_MTases"/>
    <property type="match status" value="1"/>
</dbReference>
<dbReference type="PROSITE" id="PS51686">
    <property type="entry name" value="SAM_MT_RSMB_NOP"/>
    <property type="match status" value="1"/>
</dbReference>
<feature type="domain" description="SAM-dependent MTase RsmB/NOP-type" evidence="15">
    <location>
        <begin position="169"/>
        <end position="448"/>
    </location>
</feature>
<dbReference type="FunFam" id="3.40.50.150:FF:000022">
    <property type="entry name" value="Ribosomal RNA small subunit methyltransferase B"/>
    <property type="match status" value="1"/>
</dbReference>
<dbReference type="InterPro" id="IPR029063">
    <property type="entry name" value="SAM-dependent_MTases_sf"/>
</dbReference>
<feature type="binding site" evidence="14">
    <location>
        <position position="309"/>
    </location>
    <ligand>
        <name>S-adenosyl-L-methionine</name>
        <dbReference type="ChEBI" id="CHEBI:59789"/>
    </ligand>
</feature>
<dbReference type="GO" id="GO:0003723">
    <property type="term" value="F:RNA binding"/>
    <property type="evidence" value="ECO:0007669"/>
    <property type="project" value="UniProtKB-UniRule"/>
</dbReference>
<sequence>MKRTARETALDILLKIEKQHAYSQLVLNEALEHSELNQKDKALLTQLVYGVIQRKMTLNYYLQTYIKPNRKIEPWVRQLLYLSIYQKAFLTRIPDHAMVNEAVKIASKRGHKGVAGFVNGVLRQMLRQGLPDLSAIQPKDERLAYQYSHPQWLIKRWTEHFGEKAAGQICEANNQPPQATIRVNRLKTDVNSLIDRLRKEGIEAKPGSVSPDAAVILSGNAARTTAYQEGYFTIQDESSMLVAPALAPEPGMKVLDACAGPGGKTTHLAELMNNEGTIHALDLHTHKTGLIDQQVNRIGAAIVETRALDARHAVTVFGEATFDRILVDAPCTGFGVIRRKPEIKWEKTEEDVRNIANVQMAILSQTAPLLKSGGKLIYSTCTIERNENQTVVLDFLKNHPEFELDPAVQNHVPDRVMAEGLWEAEAMLQILPYQFETDGFFISCIRRK</sequence>
<dbReference type="InterPro" id="IPR006027">
    <property type="entry name" value="NusB_RsmB_TIM44"/>
</dbReference>
<evidence type="ECO:0000256" key="14">
    <source>
        <dbReference type="PROSITE-ProRule" id="PRU01023"/>
    </source>
</evidence>
<evidence type="ECO:0000256" key="3">
    <source>
        <dbReference type="ARBA" id="ARBA00007494"/>
    </source>
</evidence>
<keyword evidence="9 14" id="KW-0949">S-adenosyl-L-methionine</keyword>
<dbReference type="GO" id="GO:0005737">
    <property type="term" value="C:cytoplasm"/>
    <property type="evidence" value="ECO:0007669"/>
    <property type="project" value="UniProtKB-SubCell"/>
</dbReference>
<dbReference type="InterPro" id="IPR001678">
    <property type="entry name" value="MeTrfase_RsmB-F_NOP2_dom"/>
</dbReference>
<comment type="similarity">
    <text evidence="3 14">Belongs to the class I-like SAM-binding methyltransferase superfamily. RsmB/NOP family.</text>
</comment>